<dbReference type="PANTHER" id="PTHR12549">
    <property type="entry name" value="JMJC DOMAIN-CONTAINING HISTONE DEMETHYLATION PROTEIN"/>
    <property type="match status" value="1"/>
</dbReference>
<feature type="region of interest" description="Disordered" evidence="4">
    <location>
        <begin position="615"/>
        <end position="667"/>
    </location>
</feature>
<dbReference type="EMBL" id="NHYD01003928">
    <property type="protein sequence ID" value="PPQ69650.1"/>
    <property type="molecule type" value="Genomic_DNA"/>
</dbReference>
<dbReference type="SMART" id="SM00558">
    <property type="entry name" value="JmjC"/>
    <property type="match status" value="1"/>
</dbReference>
<dbReference type="GO" id="GO:0032454">
    <property type="term" value="F:histone H3K9 demethylase activity"/>
    <property type="evidence" value="ECO:0007669"/>
    <property type="project" value="InterPro"/>
</dbReference>
<dbReference type="Gene3D" id="2.60.120.650">
    <property type="entry name" value="Cupin"/>
    <property type="match status" value="1"/>
</dbReference>
<feature type="region of interest" description="Disordered" evidence="4">
    <location>
        <begin position="919"/>
        <end position="944"/>
    </location>
</feature>
<keyword evidence="3" id="KW-0539">Nucleus</keyword>
<comment type="caution">
    <text evidence="6">The sequence shown here is derived from an EMBL/GenBank/DDBJ whole genome shotgun (WGS) entry which is preliminary data.</text>
</comment>
<evidence type="ECO:0000313" key="7">
    <source>
        <dbReference type="Proteomes" id="UP000283269"/>
    </source>
</evidence>
<dbReference type="Pfam" id="PF02373">
    <property type="entry name" value="JmjC"/>
    <property type="match status" value="1"/>
</dbReference>
<keyword evidence="2" id="KW-0479">Metal-binding</keyword>
<dbReference type="GO" id="GO:0000118">
    <property type="term" value="C:histone deacetylase complex"/>
    <property type="evidence" value="ECO:0007669"/>
    <property type="project" value="TreeGrafter"/>
</dbReference>
<dbReference type="OrthoDB" id="1667110at2759"/>
<accession>A0A409VTM7</accession>
<evidence type="ECO:0000256" key="2">
    <source>
        <dbReference type="ARBA" id="ARBA00022723"/>
    </source>
</evidence>
<feature type="compositionally biased region" description="Polar residues" evidence="4">
    <location>
        <begin position="615"/>
        <end position="634"/>
    </location>
</feature>
<evidence type="ECO:0000256" key="3">
    <source>
        <dbReference type="ARBA" id="ARBA00023242"/>
    </source>
</evidence>
<dbReference type="CDD" id="cd00065">
    <property type="entry name" value="FYVE_like_SF"/>
    <property type="match status" value="1"/>
</dbReference>
<dbReference type="InterPro" id="IPR045109">
    <property type="entry name" value="LSDs-like"/>
</dbReference>
<sequence>MNALQDPTKKTSINSLLNPQEASAYSSHLNVINSAPLSINHPASHAHSSLYESTYTTTPAFNLRAANWDPSDDSPRRKALNGPEAQHHHQYTQQPHSAMVAHPPPNNYAYPLSPPGITRTRMDESHGYAAGQPNWQSPPQPHQNTGSNVPYGPAQSDERTTLTVEYSTQNQDTYPTYDLQAENSEPPPIWQSTERASVRIAAKGTLPDTTPVTEAHRYSQRMPSYGQHNMYAHSSESYPPSQPPPSSVMSSASPQAQLIEPSGTSSSSSKRQLPESEATPAPKAKRPKSKAKSAVPETSMPAVSSSGPSKRGYNAKKRSEAAIISAQNADALQRAQQGGNDIRHSQAPGDLPYTMTAADGTQYIPELQFARCMSNRYKKEDFPRCVSCTRRWAGDTCRFQGIRYFMRDSQRRMCGVSFNENPGQQITVMDFPSKWSREFEMEHITRIKLSIAKALFPVLLAEQEHLNVSDIVRRPRESDVRATCDTCMTSLFSKTFMCRMCGREVCNECYQQVRELTEHPTQATPSELTALVLRREKHAHSNPFFLACTKRIEHGVSEFTPVTRFTAAELDKTVGEMRQILAREDKKTQAGQPATKGPEAPGLFVLDAAHSLETTNQHTPTYPGSIQATQDTYTPTSSQISQQPQSGFPPEHPEPNTTSNERDNLANNFPDPITSPIYDTYTPANIAPHISVIPTYRAQMIPARLYDNLSRSPPSRTGSPTLMFSCLWKKGLPLLVKGVLPRFKMPWTPQSFIARYGDQSCLVIECQTDTLKRVSIREFFGWFGKYGERSQCWKLKDWPPTAEFKAAFPDLYADFSQAVPVPDYVRRDGVYNIGSHFPTNAIGPDLGPKMYNSMASSQEPGSKGSTRLHMDMADALNVMLHAEPCEDGTEGYAVWDLYRAEDSDVIRGFLKKRFGFNPQQPSNSVNGQMGSSGANSKSAGEKGAAPVQMIGHDPIHGQQFYLDVELRKALWEECGVKSFRIYQRPGDGVFIPAGCAHQVANMSDCMKIAIDFVSPENIDRCEKLTKEFREQNQSKVWKEDVLQLRTMMWFAWQSCCIKEEEISKEESKARITDTNIANPT</sequence>
<dbReference type="PANTHER" id="PTHR12549:SF38">
    <property type="entry name" value="JMJC DOMAIN-CONTAINING HISTONE DEMETHYLASE 2, ISOFORM A"/>
    <property type="match status" value="1"/>
</dbReference>
<dbReference type="GO" id="GO:0031490">
    <property type="term" value="F:chromatin DNA binding"/>
    <property type="evidence" value="ECO:0007669"/>
    <property type="project" value="TreeGrafter"/>
</dbReference>
<dbReference type="Proteomes" id="UP000283269">
    <property type="component" value="Unassembled WGS sequence"/>
</dbReference>
<feature type="region of interest" description="Disordered" evidence="4">
    <location>
        <begin position="127"/>
        <end position="160"/>
    </location>
</feature>
<dbReference type="SUPFAM" id="SSF51197">
    <property type="entry name" value="Clavaminate synthase-like"/>
    <property type="match status" value="1"/>
</dbReference>
<protein>
    <recommendedName>
        <fullName evidence="5">JmjC domain-containing protein</fullName>
    </recommendedName>
</protein>
<dbReference type="GO" id="GO:0003712">
    <property type="term" value="F:transcription coregulator activity"/>
    <property type="evidence" value="ECO:0007669"/>
    <property type="project" value="TreeGrafter"/>
</dbReference>
<feature type="compositionally biased region" description="Low complexity" evidence="4">
    <location>
        <begin position="635"/>
        <end position="649"/>
    </location>
</feature>
<feature type="region of interest" description="Disordered" evidence="4">
    <location>
        <begin position="66"/>
        <end position="108"/>
    </location>
</feature>
<dbReference type="GO" id="GO:0000785">
    <property type="term" value="C:chromatin"/>
    <property type="evidence" value="ECO:0007669"/>
    <property type="project" value="TreeGrafter"/>
</dbReference>
<evidence type="ECO:0000313" key="6">
    <source>
        <dbReference type="EMBL" id="PPQ69650.1"/>
    </source>
</evidence>
<dbReference type="InParanoid" id="A0A409VTM7"/>
<evidence type="ECO:0000259" key="5">
    <source>
        <dbReference type="PROSITE" id="PS51184"/>
    </source>
</evidence>
<dbReference type="InterPro" id="IPR003347">
    <property type="entry name" value="JmjC_dom"/>
</dbReference>
<feature type="region of interest" description="Disordered" evidence="4">
    <location>
        <begin position="229"/>
        <end position="318"/>
    </location>
</feature>
<dbReference type="GO" id="GO:0046872">
    <property type="term" value="F:metal ion binding"/>
    <property type="evidence" value="ECO:0007669"/>
    <property type="project" value="UniProtKB-KW"/>
</dbReference>
<gene>
    <name evidence="6" type="ORF">CVT25_014085</name>
</gene>
<feature type="domain" description="JmjC" evidence="5">
    <location>
        <begin position="826"/>
        <end position="1029"/>
    </location>
</feature>
<organism evidence="6 7">
    <name type="scientific">Psilocybe cyanescens</name>
    <dbReference type="NCBI Taxonomy" id="93625"/>
    <lineage>
        <taxon>Eukaryota</taxon>
        <taxon>Fungi</taxon>
        <taxon>Dikarya</taxon>
        <taxon>Basidiomycota</taxon>
        <taxon>Agaricomycotina</taxon>
        <taxon>Agaricomycetes</taxon>
        <taxon>Agaricomycetidae</taxon>
        <taxon>Agaricales</taxon>
        <taxon>Agaricineae</taxon>
        <taxon>Strophariaceae</taxon>
        <taxon>Psilocybe</taxon>
    </lineage>
</organism>
<proteinExistence type="predicted"/>
<feature type="compositionally biased region" description="Polar residues" evidence="4">
    <location>
        <begin position="262"/>
        <end position="271"/>
    </location>
</feature>
<keyword evidence="7" id="KW-1185">Reference proteome</keyword>
<dbReference type="PROSITE" id="PS51184">
    <property type="entry name" value="JMJC"/>
    <property type="match status" value="1"/>
</dbReference>
<evidence type="ECO:0000256" key="1">
    <source>
        <dbReference type="ARBA" id="ARBA00004123"/>
    </source>
</evidence>
<dbReference type="AlphaFoldDB" id="A0A409VTM7"/>
<comment type="subcellular location">
    <subcellularLocation>
        <location evidence="1">Nucleus</location>
    </subcellularLocation>
</comment>
<feature type="compositionally biased region" description="Polar residues" evidence="4">
    <location>
        <begin position="919"/>
        <end position="938"/>
    </location>
</feature>
<name>A0A409VTM7_PSICY</name>
<dbReference type="GO" id="GO:0006357">
    <property type="term" value="P:regulation of transcription by RNA polymerase II"/>
    <property type="evidence" value="ECO:0007669"/>
    <property type="project" value="TreeGrafter"/>
</dbReference>
<reference evidence="6 7" key="1">
    <citation type="journal article" date="2018" name="Evol. Lett.">
        <title>Horizontal gene cluster transfer increased hallucinogenic mushroom diversity.</title>
        <authorList>
            <person name="Reynolds H.T."/>
            <person name="Vijayakumar V."/>
            <person name="Gluck-Thaler E."/>
            <person name="Korotkin H.B."/>
            <person name="Matheny P.B."/>
            <person name="Slot J.C."/>
        </authorList>
    </citation>
    <scope>NUCLEOTIDE SEQUENCE [LARGE SCALE GENOMIC DNA]</scope>
    <source>
        <strain evidence="6 7">2631</strain>
    </source>
</reference>
<evidence type="ECO:0000256" key="4">
    <source>
        <dbReference type="SAM" id="MobiDB-lite"/>
    </source>
</evidence>
<dbReference type="STRING" id="93625.A0A409VTM7"/>